<dbReference type="InterPro" id="IPR011009">
    <property type="entry name" value="Kinase-like_dom_sf"/>
</dbReference>
<feature type="domain" description="Protein kinase" evidence="2">
    <location>
        <begin position="201"/>
        <end position="619"/>
    </location>
</feature>
<feature type="region of interest" description="Disordered" evidence="1">
    <location>
        <begin position="350"/>
        <end position="425"/>
    </location>
</feature>
<dbReference type="EMBL" id="LR026968">
    <property type="protein sequence ID" value="VBB80770.1"/>
    <property type="molecule type" value="Genomic_DNA"/>
</dbReference>
<dbReference type="PANTHER" id="PTHR24359:SF1">
    <property type="entry name" value="INHIBITOR OF NUCLEAR FACTOR KAPPA-B KINASE EPSILON SUBUNIT HOMOLOG 1-RELATED"/>
    <property type="match status" value="1"/>
</dbReference>
<organism evidence="3 4">
    <name type="scientific">Podospora comata</name>
    <dbReference type="NCBI Taxonomy" id="48703"/>
    <lineage>
        <taxon>Eukaryota</taxon>
        <taxon>Fungi</taxon>
        <taxon>Dikarya</taxon>
        <taxon>Ascomycota</taxon>
        <taxon>Pezizomycotina</taxon>
        <taxon>Sordariomycetes</taxon>
        <taxon>Sordariomycetidae</taxon>
        <taxon>Sordariales</taxon>
        <taxon>Podosporaceae</taxon>
        <taxon>Podospora</taxon>
    </lineage>
</organism>
<evidence type="ECO:0000259" key="2">
    <source>
        <dbReference type="PROSITE" id="PS50011"/>
    </source>
</evidence>
<dbReference type="SUPFAM" id="SSF56112">
    <property type="entry name" value="Protein kinase-like (PK-like)"/>
    <property type="match status" value="1"/>
</dbReference>
<accession>A0ABY6SBR5</accession>
<dbReference type="Proteomes" id="UP000280685">
    <property type="component" value="Chromosome 5"/>
</dbReference>
<keyword evidence="4" id="KW-1185">Reference proteome</keyword>
<dbReference type="Gene3D" id="1.10.510.10">
    <property type="entry name" value="Transferase(Phosphotransferase) domain 1"/>
    <property type="match status" value="2"/>
</dbReference>
<feature type="region of interest" description="Disordered" evidence="1">
    <location>
        <begin position="438"/>
        <end position="459"/>
    </location>
</feature>
<dbReference type="Pfam" id="PF00069">
    <property type="entry name" value="Pkinase"/>
    <property type="match status" value="1"/>
</dbReference>
<evidence type="ECO:0000256" key="1">
    <source>
        <dbReference type="SAM" id="MobiDB-lite"/>
    </source>
</evidence>
<feature type="compositionally biased region" description="Polar residues" evidence="1">
    <location>
        <begin position="394"/>
        <end position="404"/>
    </location>
</feature>
<dbReference type="InterPro" id="IPR000719">
    <property type="entry name" value="Prot_kinase_dom"/>
</dbReference>
<name>A0ABY6SBR5_PODCO</name>
<dbReference type="SMART" id="SM00220">
    <property type="entry name" value="S_TKc"/>
    <property type="match status" value="1"/>
</dbReference>
<reference evidence="3" key="1">
    <citation type="submission" date="2018-02" db="EMBL/GenBank/DDBJ databases">
        <authorList>
            <person name="Silar P."/>
        </authorList>
    </citation>
    <scope>NUCLEOTIDE SEQUENCE [LARGE SCALE GENOMIC DNA]</scope>
    <source>
        <strain evidence="3">T</strain>
    </source>
</reference>
<protein>
    <recommendedName>
        <fullName evidence="2">Protein kinase domain-containing protein</fullName>
    </recommendedName>
</protein>
<proteinExistence type="predicted"/>
<dbReference type="PANTHER" id="PTHR24359">
    <property type="entry name" value="SERINE/THREONINE-PROTEIN KINASE SBK1"/>
    <property type="match status" value="1"/>
</dbReference>
<evidence type="ECO:0000313" key="3">
    <source>
        <dbReference type="EMBL" id="VBB80770.1"/>
    </source>
</evidence>
<dbReference type="PROSITE" id="PS50011">
    <property type="entry name" value="PROTEIN_KINASE_DOM"/>
    <property type="match status" value="1"/>
</dbReference>
<feature type="region of interest" description="Disordered" evidence="1">
    <location>
        <begin position="675"/>
        <end position="694"/>
    </location>
</feature>
<evidence type="ECO:0000313" key="4">
    <source>
        <dbReference type="Proteomes" id="UP000280685"/>
    </source>
</evidence>
<gene>
    <name evidence="3" type="ORF">PODCO_501514</name>
</gene>
<sequence>MTCCVMVNKDSWKRKFYRHVARSFQQDEQQNPSDQLQKLRNQIFELLTKSGLEDRKFFPAEKLSELVTPDGIRSMLPSKASEGLVRYVCQRASRVFMILVATGQAFGRNGDDMLKILKSCRDHDMSDRLLPVAIEDMGCVGAAGARQCHPRHDQRLNVFHAKIWTNIKHDFISHQPSFTSPVFAEAKFSWNVSPLSVLPFTLGTSRHKAGHFSEVYEAILHPSHYNSNLGSSSAVRRPVKGLRVAMKKLKLLADVDYDLEQAWRNEVSALEQISRVSHRHLIKPIAAIEHGKNRYIMFEWADGGSLRDLWYAKPGKADNLDKDRVMCVLEELLGLAGAVSKLHNTNTRTRTARVSQAVDADTENGAAGPSRAVRLSASGSATADDQVRSRQKRSSAMSSKTSLTLEVPQLRLPPENTVDVKGNRNSLVSDSRKVLRFESDSSVSNDNEGGDDGREEHWRHGDLKPDNILCFKDADKKRWLGTLKVADLGLAKRHMFETERRKEQTKQTYTTLQYEGPETLVNAHFPRSRRFDIWSIGCVILEFVIFLLYGKDGLDMFNNEKFHPSFDNKTETLYFSVHEGVAEVNSIAIHWINQILQDAECKDRRSAIGDLVMLVQERLLVVDVPRRGMTEDQIKNCRADAQELEQRLRRIWNRALNQKKGDYLCRFINRAEMAGPKPSERIKKRNPSRTSGQTLGAELRQTAQNLVPFPSTGTAMKNTADRSQEVRAGTQILALKIR</sequence>